<keyword evidence="1" id="KW-0472">Membrane</keyword>
<dbReference type="AlphaFoldDB" id="A0A8X6H9T1"/>
<feature type="transmembrane region" description="Helical" evidence="1">
    <location>
        <begin position="267"/>
        <end position="285"/>
    </location>
</feature>
<dbReference type="Gene3D" id="3.40.30.10">
    <property type="entry name" value="Glutaredoxin"/>
    <property type="match status" value="1"/>
</dbReference>
<evidence type="ECO:0000259" key="3">
    <source>
        <dbReference type="Pfam" id="PF00085"/>
    </source>
</evidence>
<keyword evidence="1" id="KW-0812">Transmembrane</keyword>
<evidence type="ECO:0000256" key="2">
    <source>
        <dbReference type="SAM" id="SignalP"/>
    </source>
</evidence>
<name>A0A8X6H9T1_TRICU</name>
<dbReference type="Pfam" id="PF00085">
    <property type="entry name" value="Thioredoxin"/>
    <property type="match status" value="1"/>
</dbReference>
<evidence type="ECO:0000256" key="1">
    <source>
        <dbReference type="SAM" id="Phobius"/>
    </source>
</evidence>
<dbReference type="SUPFAM" id="SSF52833">
    <property type="entry name" value="Thioredoxin-like"/>
    <property type="match status" value="1"/>
</dbReference>
<protein>
    <recommendedName>
        <fullName evidence="3">Thioredoxin domain-containing protein</fullName>
    </recommendedName>
</protein>
<evidence type="ECO:0000313" key="4">
    <source>
        <dbReference type="EMBL" id="GFQ69887.1"/>
    </source>
</evidence>
<feature type="chain" id="PRO_5036445772" description="Thioredoxin domain-containing protein" evidence="2">
    <location>
        <begin position="19"/>
        <end position="313"/>
    </location>
</feature>
<keyword evidence="1" id="KW-1133">Transmembrane helix</keyword>
<evidence type="ECO:0000313" key="5">
    <source>
        <dbReference type="Proteomes" id="UP000887116"/>
    </source>
</evidence>
<reference evidence="4" key="1">
    <citation type="submission" date="2020-07" db="EMBL/GenBank/DDBJ databases">
        <title>Multicomponent nature underlies the extraordinary mechanical properties of spider dragline silk.</title>
        <authorList>
            <person name="Kono N."/>
            <person name="Nakamura H."/>
            <person name="Mori M."/>
            <person name="Yoshida Y."/>
            <person name="Ohtoshi R."/>
            <person name="Malay A.D."/>
            <person name="Moran D.A.P."/>
            <person name="Tomita M."/>
            <person name="Numata K."/>
            <person name="Arakawa K."/>
        </authorList>
    </citation>
    <scope>NUCLEOTIDE SEQUENCE</scope>
</reference>
<dbReference type="InterPro" id="IPR036249">
    <property type="entry name" value="Thioredoxin-like_sf"/>
</dbReference>
<feature type="signal peptide" evidence="2">
    <location>
        <begin position="1"/>
        <end position="18"/>
    </location>
</feature>
<sequence>MKCFKVLCFAVLFALIASEEEEADATVEFSSHLADRPIENAKNASIVTSDEIEVGVPYDKEIQNEKLSAVYDIEGNSSTVFENNDVVNESSSIQDTKINTTANATDTKSKMKVECTPRIIPENEIPTVTLANSTVLLKVLAPVANKNSTTGDCVVVLFYSNQCVFSARMAPHFNALPRVFPDISFYAVDVVETGNLYVRYGLVYVPNVMLFHNSKPFARYNETMLNLDMFVKFINKFTGLSHNGTLNVTSADMKGPVPSALTKKMDYALILAWSFTLCCLCFGFAKSSVCKRAMEFFKNTWHEANATQHEHEE</sequence>
<dbReference type="Proteomes" id="UP000887116">
    <property type="component" value="Unassembled WGS sequence"/>
</dbReference>
<gene>
    <name evidence="4" type="ORF">TNCT_260591</name>
</gene>
<dbReference type="PANTHER" id="PTHR14684:SF2">
    <property type="entry name" value="THIOREDOXIN DOMAIN-CONTAINING PROTEIN 15"/>
    <property type="match status" value="1"/>
</dbReference>
<dbReference type="GO" id="GO:0005929">
    <property type="term" value="C:cilium"/>
    <property type="evidence" value="ECO:0007669"/>
    <property type="project" value="TreeGrafter"/>
</dbReference>
<feature type="domain" description="Thioredoxin" evidence="3">
    <location>
        <begin position="152"/>
        <end position="235"/>
    </location>
</feature>
<dbReference type="PANTHER" id="PTHR14684">
    <property type="entry name" value="THIOREDOXIN DOMAIN-CONTAINING PROTEIN 15"/>
    <property type="match status" value="1"/>
</dbReference>
<dbReference type="InterPro" id="IPR013766">
    <property type="entry name" value="Thioredoxin_domain"/>
</dbReference>
<keyword evidence="2" id="KW-0732">Signal</keyword>
<dbReference type="GO" id="GO:0060271">
    <property type="term" value="P:cilium assembly"/>
    <property type="evidence" value="ECO:0007669"/>
    <property type="project" value="TreeGrafter"/>
</dbReference>
<dbReference type="OrthoDB" id="1899781at2759"/>
<comment type="caution">
    <text evidence="4">The sequence shown here is derived from an EMBL/GenBank/DDBJ whole genome shotgun (WGS) entry which is preliminary data.</text>
</comment>
<proteinExistence type="predicted"/>
<dbReference type="InterPro" id="IPR042418">
    <property type="entry name" value="TXNDC15"/>
</dbReference>
<accession>A0A8X6H9T1</accession>
<organism evidence="4 5">
    <name type="scientific">Trichonephila clavata</name>
    <name type="common">Joro spider</name>
    <name type="synonym">Nephila clavata</name>
    <dbReference type="NCBI Taxonomy" id="2740835"/>
    <lineage>
        <taxon>Eukaryota</taxon>
        <taxon>Metazoa</taxon>
        <taxon>Ecdysozoa</taxon>
        <taxon>Arthropoda</taxon>
        <taxon>Chelicerata</taxon>
        <taxon>Arachnida</taxon>
        <taxon>Araneae</taxon>
        <taxon>Araneomorphae</taxon>
        <taxon>Entelegynae</taxon>
        <taxon>Araneoidea</taxon>
        <taxon>Nephilidae</taxon>
        <taxon>Trichonephila</taxon>
    </lineage>
</organism>
<keyword evidence="5" id="KW-1185">Reference proteome</keyword>
<dbReference type="EMBL" id="BMAO01030720">
    <property type="protein sequence ID" value="GFQ69887.1"/>
    <property type="molecule type" value="Genomic_DNA"/>
</dbReference>